<evidence type="ECO:0000256" key="8">
    <source>
        <dbReference type="ARBA" id="ARBA00070210"/>
    </source>
</evidence>
<dbReference type="GeneTree" id="ENSGT00530000063884"/>
<evidence type="ECO:0000256" key="1">
    <source>
        <dbReference type="ARBA" id="ARBA00004300"/>
    </source>
</evidence>
<evidence type="ECO:0000256" key="3">
    <source>
        <dbReference type="ARBA" id="ARBA00022614"/>
    </source>
</evidence>
<evidence type="ECO:0000256" key="7">
    <source>
        <dbReference type="ARBA" id="ARBA00061023"/>
    </source>
</evidence>
<evidence type="ECO:0000313" key="13">
    <source>
        <dbReference type="RefSeq" id="XP_008283906.1"/>
    </source>
</evidence>
<dbReference type="Ensembl" id="ENSSPAT00000009624.1">
    <property type="protein sequence ID" value="ENSSPAP00000009459.1"/>
    <property type="gene ID" value="ENSSPAG00000007200.1"/>
</dbReference>
<dbReference type="SUPFAM" id="SSF52058">
    <property type="entry name" value="L domain-like"/>
    <property type="match status" value="1"/>
</dbReference>
<evidence type="ECO:0000256" key="9">
    <source>
        <dbReference type="SAM" id="Coils"/>
    </source>
</evidence>
<dbReference type="CTD" id="55722"/>
<keyword evidence="12" id="KW-1185">Reference proteome</keyword>
<dbReference type="Gene3D" id="3.80.10.10">
    <property type="entry name" value="Ribonuclease Inhibitor"/>
    <property type="match status" value="1"/>
</dbReference>
<reference evidence="11" key="1">
    <citation type="submission" date="2023-09" db="UniProtKB">
        <authorList>
            <consortium name="Ensembl"/>
        </authorList>
    </citation>
    <scope>IDENTIFICATION</scope>
</reference>
<keyword evidence="3" id="KW-0433">Leucine-rich repeat</keyword>
<dbReference type="GO" id="GO:0034451">
    <property type="term" value="C:centriolar satellite"/>
    <property type="evidence" value="ECO:0007669"/>
    <property type="project" value="UniProtKB-ARBA"/>
</dbReference>
<organism evidence="11">
    <name type="scientific">Stegastes partitus</name>
    <name type="common">bicolor damselfish</name>
    <dbReference type="NCBI Taxonomy" id="144197"/>
    <lineage>
        <taxon>Eukaryota</taxon>
        <taxon>Metazoa</taxon>
        <taxon>Chordata</taxon>
        <taxon>Craniata</taxon>
        <taxon>Vertebrata</taxon>
        <taxon>Euteleostomi</taxon>
        <taxon>Actinopterygii</taxon>
        <taxon>Neopterygii</taxon>
        <taxon>Teleostei</taxon>
        <taxon>Neoteleostei</taxon>
        <taxon>Acanthomorphata</taxon>
        <taxon>Ovalentaria</taxon>
        <taxon>Pomacentridae</taxon>
        <taxon>Stegastes</taxon>
    </lineage>
</organism>
<feature type="coiled-coil region" evidence="9">
    <location>
        <begin position="447"/>
        <end position="536"/>
    </location>
</feature>
<feature type="compositionally biased region" description="Polar residues" evidence="10">
    <location>
        <begin position="315"/>
        <end position="330"/>
    </location>
</feature>
<dbReference type="PANTHER" id="PTHR23311:SF5">
    <property type="entry name" value="CENTROSOMAL PROTEIN OF 72 KDA"/>
    <property type="match status" value="1"/>
</dbReference>
<dbReference type="InterPro" id="IPR055320">
    <property type="entry name" value="CEP72-like"/>
</dbReference>
<dbReference type="FunFam" id="3.80.10.10:FF:000489">
    <property type="entry name" value="Centrosomal protein of 72 kDa"/>
    <property type="match status" value="1"/>
</dbReference>
<dbReference type="OrthoDB" id="676979at2759"/>
<keyword evidence="2" id="KW-0963">Cytoplasm</keyword>
<dbReference type="STRING" id="144197.ENSSPAP00000009459"/>
<name>A0A3B4ZTE6_9TELE</name>
<accession>A0A3B4ZTE6</accession>
<evidence type="ECO:0000313" key="11">
    <source>
        <dbReference type="Ensembl" id="ENSSPAP00000009459.1"/>
    </source>
</evidence>
<comment type="subcellular location">
    <subcellularLocation>
        <location evidence="1">Cytoplasm</location>
        <location evidence="1">Cytoskeleton</location>
        <location evidence="1">Microtubule organizing center</location>
        <location evidence="1">Centrosome</location>
    </subcellularLocation>
</comment>
<dbReference type="GeneID" id="103360050"/>
<feature type="compositionally biased region" description="Polar residues" evidence="10">
    <location>
        <begin position="227"/>
        <end position="237"/>
    </location>
</feature>
<reference evidence="13" key="2">
    <citation type="submission" date="2025-04" db="UniProtKB">
        <authorList>
            <consortium name="RefSeq"/>
        </authorList>
    </citation>
    <scope>IDENTIFICATION</scope>
</reference>
<evidence type="ECO:0000313" key="12">
    <source>
        <dbReference type="Proteomes" id="UP000694891"/>
    </source>
</evidence>
<dbReference type="InterPro" id="IPR032675">
    <property type="entry name" value="LRR_dom_sf"/>
</dbReference>
<dbReference type="AlphaFoldDB" id="A0A3B4ZTE6"/>
<keyword evidence="5 9" id="KW-0175">Coiled coil</keyword>
<evidence type="ECO:0000256" key="2">
    <source>
        <dbReference type="ARBA" id="ARBA00022490"/>
    </source>
</evidence>
<dbReference type="PROSITE" id="PS51450">
    <property type="entry name" value="LRR"/>
    <property type="match status" value="2"/>
</dbReference>
<dbReference type="InterPro" id="IPR001611">
    <property type="entry name" value="Leu-rich_rpt"/>
</dbReference>
<dbReference type="RefSeq" id="XP_008283906.1">
    <property type="nucleotide sequence ID" value="XM_008285684.1"/>
</dbReference>
<keyword evidence="6" id="KW-0206">Cytoskeleton</keyword>
<dbReference type="Proteomes" id="UP000694891">
    <property type="component" value="Unplaced"/>
</dbReference>
<evidence type="ECO:0000256" key="6">
    <source>
        <dbReference type="ARBA" id="ARBA00023212"/>
    </source>
</evidence>
<protein>
    <recommendedName>
        <fullName evidence="8">Centrosomal protein of 72 kDa</fullName>
    </recommendedName>
</protein>
<sequence>MAAECLTTLTEQWIRERLQLKHPCLGDVRTLSLPGTFEEKIRHLGNALNNFVRLKSLDLSCNALVSVQGVQHLKMLERLILYYNRIPSLEEVEVLFELTALKELDLRLNPLTKNYPHYRPYLVHAMPNLRKLDSCSVRDTERKAAILQFSSDLLPQQQSSSMSPPEDQRSSNQRLALVNRLTKRLSLLTDSQDIVLNFVETNHGVQGETVSVHKEAEELKEEDLEDFTQQRSSTPKQETAKSILRYPLTKNDNTESKGPQVKEPSHNKSSTSLKVAERPKVSFGPYIEKPVSGKQKQRDSSKHTRHAAKGHFTPNPDQSQRHSSSFSNIRPPSPRRPGLNLSDPSDPVLHPPRLTYSSFNKTEGGSSLPQQADKKKRGSYRKPLEMLLNLVDKHWTGERSLHHNNNFLSQAVQILSMMESDISSREAEVRTLRREADALSFQAATREEEHKTEVRNLSAQLEEARGAVGKLNEQLRIVLEENVALQKQLIKLERQYLKSMMKSSPITQIREAQTEVEELRKEIEGLRKKVQEAENVKELSNMLQESHRSLVATNECLLAELKGSGEH</sequence>
<comment type="similarity">
    <text evidence="7">Belongs to the CEP72 family.</text>
</comment>
<feature type="region of interest" description="Disordered" evidence="10">
    <location>
        <begin position="218"/>
        <end position="380"/>
    </location>
</feature>
<keyword evidence="4" id="KW-0677">Repeat</keyword>
<evidence type="ECO:0000256" key="4">
    <source>
        <dbReference type="ARBA" id="ARBA00022737"/>
    </source>
</evidence>
<gene>
    <name evidence="13" type="primary">cep72</name>
</gene>
<dbReference type="Pfam" id="PF14580">
    <property type="entry name" value="LRR_9"/>
    <property type="match status" value="1"/>
</dbReference>
<evidence type="ECO:0000256" key="5">
    <source>
        <dbReference type="ARBA" id="ARBA00023054"/>
    </source>
</evidence>
<feature type="compositionally biased region" description="Polar residues" evidence="10">
    <location>
        <begin position="355"/>
        <end position="370"/>
    </location>
</feature>
<proteinExistence type="inferred from homology"/>
<evidence type="ECO:0000256" key="10">
    <source>
        <dbReference type="SAM" id="MobiDB-lite"/>
    </source>
</evidence>
<dbReference type="PANTHER" id="PTHR23311">
    <property type="entry name" value="HEAT SHOCK REGULATED 2"/>
    <property type="match status" value="1"/>
</dbReference>